<dbReference type="Proteomes" id="UP000554482">
    <property type="component" value="Unassembled WGS sequence"/>
</dbReference>
<sequence>MPFWNRSNGDFDHIFVVSHDYGACFHAMEHVANDDGIPKFMKKSIILQTFGVEFLHPCQNVENVLIPPYISLESKRSTLEMLPLNGKGTFHTKNVSGQFYSK</sequence>
<dbReference type="GO" id="GO:0016740">
    <property type="term" value="F:transferase activity"/>
    <property type="evidence" value="ECO:0007669"/>
    <property type="project" value="UniProtKB-KW"/>
</dbReference>
<keyword evidence="2" id="KW-1185">Reference proteome</keyword>
<accession>A0A7J6UR17</accession>
<dbReference type="OrthoDB" id="1700804at2759"/>
<name>A0A7J6UR17_THATH</name>
<dbReference type="EMBL" id="JABWDY010044609">
    <property type="protein sequence ID" value="KAF5175014.1"/>
    <property type="molecule type" value="Genomic_DNA"/>
</dbReference>
<evidence type="ECO:0000313" key="1">
    <source>
        <dbReference type="EMBL" id="KAF5175014.1"/>
    </source>
</evidence>
<proteinExistence type="predicted"/>
<protein>
    <submittedName>
        <fullName evidence="1">Glucuronoxylan glucuronosyltransferase protein</fullName>
    </submittedName>
</protein>
<organism evidence="1 2">
    <name type="scientific">Thalictrum thalictroides</name>
    <name type="common">Rue-anemone</name>
    <name type="synonym">Anemone thalictroides</name>
    <dbReference type="NCBI Taxonomy" id="46969"/>
    <lineage>
        <taxon>Eukaryota</taxon>
        <taxon>Viridiplantae</taxon>
        <taxon>Streptophyta</taxon>
        <taxon>Embryophyta</taxon>
        <taxon>Tracheophyta</taxon>
        <taxon>Spermatophyta</taxon>
        <taxon>Magnoliopsida</taxon>
        <taxon>Ranunculales</taxon>
        <taxon>Ranunculaceae</taxon>
        <taxon>Thalictroideae</taxon>
        <taxon>Thalictrum</taxon>
    </lineage>
</organism>
<evidence type="ECO:0000313" key="2">
    <source>
        <dbReference type="Proteomes" id="UP000554482"/>
    </source>
</evidence>
<dbReference type="AlphaFoldDB" id="A0A7J6UR17"/>
<comment type="caution">
    <text evidence="1">The sequence shown here is derived from an EMBL/GenBank/DDBJ whole genome shotgun (WGS) entry which is preliminary data.</text>
</comment>
<gene>
    <name evidence="1" type="ORF">FRX31_035399</name>
</gene>
<reference evidence="1 2" key="1">
    <citation type="submission" date="2020-06" db="EMBL/GenBank/DDBJ databases">
        <title>Transcriptomic and genomic resources for Thalictrum thalictroides and T. hernandezii: Facilitating candidate gene discovery in an emerging model plant lineage.</title>
        <authorList>
            <person name="Arias T."/>
            <person name="Riano-Pachon D.M."/>
            <person name="Di Stilio V.S."/>
        </authorList>
    </citation>
    <scope>NUCLEOTIDE SEQUENCE [LARGE SCALE GENOMIC DNA]</scope>
    <source>
        <strain evidence="2">cv. WT478/WT964</strain>
        <tissue evidence="1">Leaves</tissue>
    </source>
</reference>
<keyword evidence="1" id="KW-0808">Transferase</keyword>